<evidence type="ECO:0000256" key="1">
    <source>
        <dbReference type="ARBA" id="ARBA00004842"/>
    </source>
</evidence>
<dbReference type="GO" id="GO:0009423">
    <property type="term" value="P:chorismate biosynthetic process"/>
    <property type="evidence" value="ECO:0007669"/>
    <property type="project" value="UniProtKB-UniRule"/>
</dbReference>
<dbReference type="NCBIfam" id="NF010552">
    <property type="entry name" value="PRK13946.1"/>
    <property type="match status" value="1"/>
</dbReference>
<name>M2U550_9SPHN</name>
<dbReference type="PROSITE" id="PS01128">
    <property type="entry name" value="SHIKIMATE_KINASE"/>
    <property type="match status" value="1"/>
</dbReference>
<proteinExistence type="inferred from homology"/>
<dbReference type="InterPro" id="IPR027417">
    <property type="entry name" value="P-loop_NTPase"/>
</dbReference>
<keyword evidence="8 11" id="KW-0067">ATP-binding</keyword>
<keyword evidence="11" id="KW-0963">Cytoplasm</keyword>
<dbReference type="InterPro" id="IPR000623">
    <property type="entry name" value="Shikimate_kinase/TSH1"/>
</dbReference>
<comment type="function">
    <text evidence="11">Catalyzes the specific phosphorylation of the 3-hydroxyl group of shikimic acid using ATP as a cosubstrate.</text>
</comment>
<keyword evidence="13" id="KW-1185">Reference proteome</keyword>
<dbReference type="CDD" id="cd00464">
    <property type="entry name" value="SK"/>
    <property type="match status" value="1"/>
</dbReference>
<organism evidence="12 13">
    <name type="scientific">Pacificimonas flava</name>
    <dbReference type="NCBI Taxonomy" id="1234595"/>
    <lineage>
        <taxon>Bacteria</taxon>
        <taxon>Pseudomonadati</taxon>
        <taxon>Pseudomonadota</taxon>
        <taxon>Alphaproteobacteria</taxon>
        <taxon>Sphingomonadales</taxon>
        <taxon>Sphingosinicellaceae</taxon>
        <taxon>Pacificimonas</taxon>
    </lineage>
</organism>
<comment type="cofactor">
    <cofactor evidence="11">
        <name>Mg(2+)</name>
        <dbReference type="ChEBI" id="CHEBI:18420"/>
    </cofactor>
    <text evidence="11">Binds 1 Mg(2+) ion per subunit.</text>
</comment>
<dbReference type="InterPro" id="IPR023000">
    <property type="entry name" value="Shikimate_kinase_CS"/>
</dbReference>
<keyword evidence="11" id="KW-0460">Magnesium</keyword>
<feature type="binding site" evidence="11">
    <location>
        <begin position="29"/>
        <end position="34"/>
    </location>
    <ligand>
        <name>ATP</name>
        <dbReference type="ChEBI" id="CHEBI:30616"/>
    </ligand>
</feature>
<dbReference type="SUPFAM" id="SSF52540">
    <property type="entry name" value="P-loop containing nucleoside triphosphate hydrolases"/>
    <property type="match status" value="1"/>
</dbReference>
<protein>
    <recommendedName>
        <fullName evidence="3 11">Shikimate kinase</fullName>
        <shortName evidence="11">SK</shortName>
        <ecNumber evidence="3 11">2.7.1.71</ecNumber>
    </recommendedName>
</protein>
<evidence type="ECO:0000256" key="10">
    <source>
        <dbReference type="ARBA" id="ARBA00048567"/>
    </source>
</evidence>
<comment type="similarity">
    <text evidence="2 11">Belongs to the shikimate kinase family.</text>
</comment>
<comment type="subcellular location">
    <subcellularLocation>
        <location evidence="11">Cytoplasm</location>
    </subcellularLocation>
</comment>
<feature type="binding site" evidence="11">
    <location>
        <position position="135"/>
    </location>
    <ligand>
        <name>ATP</name>
        <dbReference type="ChEBI" id="CHEBI:30616"/>
    </ligand>
</feature>
<dbReference type="Pfam" id="PF01202">
    <property type="entry name" value="SKI"/>
    <property type="match status" value="1"/>
</dbReference>
<evidence type="ECO:0000256" key="11">
    <source>
        <dbReference type="HAMAP-Rule" id="MF_00109"/>
    </source>
</evidence>
<evidence type="ECO:0000256" key="5">
    <source>
        <dbReference type="ARBA" id="ARBA00022679"/>
    </source>
</evidence>
<evidence type="ECO:0000256" key="6">
    <source>
        <dbReference type="ARBA" id="ARBA00022741"/>
    </source>
</evidence>
<accession>M2U550</accession>
<comment type="caution">
    <text evidence="12">The sequence shown here is derived from an EMBL/GenBank/DDBJ whole genome shotgun (WGS) entry which is preliminary data.</text>
</comment>
<reference evidence="12 13" key="1">
    <citation type="journal article" date="2013" name="Genome Announc.">
        <title>Draft Genome Sequence of Strain JLT2015T, Belonging to the Family Sphingomonadaceae of the Alphaproteobacteria.</title>
        <authorList>
            <person name="Tang K."/>
            <person name="Liu K."/>
            <person name="Li S."/>
            <person name="Jiao N."/>
        </authorList>
    </citation>
    <scope>NUCLEOTIDE SEQUENCE [LARGE SCALE GENOMIC DNA]</scope>
    <source>
        <strain evidence="12 13">JLT2015</strain>
    </source>
</reference>
<dbReference type="GO" id="GO:0000287">
    <property type="term" value="F:magnesium ion binding"/>
    <property type="evidence" value="ECO:0007669"/>
    <property type="project" value="UniProtKB-UniRule"/>
</dbReference>
<dbReference type="GO" id="GO:0005524">
    <property type="term" value="F:ATP binding"/>
    <property type="evidence" value="ECO:0007669"/>
    <property type="project" value="UniProtKB-UniRule"/>
</dbReference>
<dbReference type="Proteomes" id="UP000011717">
    <property type="component" value="Unassembled WGS sequence"/>
</dbReference>
<evidence type="ECO:0000256" key="2">
    <source>
        <dbReference type="ARBA" id="ARBA00006997"/>
    </source>
</evidence>
<dbReference type="EMBL" id="AMRV01000003">
    <property type="protein sequence ID" value="EMD83162.1"/>
    <property type="molecule type" value="Genomic_DNA"/>
</dbReference>
<keyword evidence="7 11" id="KW-0418">Kinase</keyword>
<sequence length="189" mass="20399">MPAMATKPKIPKPPAPPRNAPIMLVGLMGAGKSTIGRRLARRLSLPFVDADEEIEAAAGLSVSEIFARFGEAHFRDGERRVIARLMEGRRQVIATGGGAFVDDETRAAMLASGITIWVDADIEVLIERVSRRDTRPLLAGQDRGAVMRALAKARAPRYAEAHFHVMSSPAPPQEAVEAIIAELTNADLL</sequence>
<dbReference type="HAMAP" id="MF_00109">
    <property type="entry name" value="Shikimate_kinase"/>
    <property type="match status" value="1"/>
</dbReference>
<gene>
    <name evidence="11" type="primary">aroK</name>
    <name evidence="12" type="ORF">C725_1063</name>
</gene>
<dbReference type="PATRIC" id="fig|1234595.3.peg.1064"/>
<feature type="binding site" evidence="11">
    <location>
        <position position="75"/>
    </location>
    <ligand>
        <name>substrate</name>
    </ligand>
</feature>
<dbReference type="PANTHER" id="PTHR21087:SF16">
    <property type="entry name" value="SHIKIMATE KINASE 1, CHLOROPLASTIC"/>
    <property type="match status" value="1"/>
</dbReference>
<dbReference type="GO" id="GO:0009073">
    <property type="term" value="P:aromatic amino acid family biosynthetic process"/>
    <property type="evidence" value="ECO:0007669"/>
    <property type="project" value="UniProtKB-KW"/>
</dbReference>
<keyword evidence="4 11" id="KW-0028">Amino-acid biosynthesis</keyword>
<comment type="subunit">
    <text evidence="11">Monomer.</text>
</comment>
<dbReference type="UniPathway" id="UPA00053">
    <property type="reaction ID" value="UER00088"/>
</dbReference>
<feature type="binding site" evidence="11">
    <location>
        <position position="33"/>
    </location>
    <ligand>
        <name>Mg(2+)</name>
        <dbReference type="ChEBI" id="CHEBI:18420"/>
    </ligand>
</feature>
<keyword evidence="9 11" id="KW-0057">Aromatic amino acid biosynthesis</keyword>
<keyword evidence="11" id="KW-0479">Metal-binding</keyword>
<comment type="pathway">
    <text evidence="1 11">Metabolic intermediate biosynthesis; chorismate biosynthesis; chorismate from D-erythrose 4-phosphate and phosphoenolpyruvate: step 5/7.</text>
</comment>
<dbReference type="PRINTS" id="PR01100">
    <property type="entry name" value="SHIKIMTKNASE"/>
</dbReference>
<dbReference type="EC" id="2.7.1.71" evidence="3 11"/>
<evidence type="ECO:0000256" key="9">
    <source>
        <dbReference type="ARBA" id="ARBA00023141"/>
    </source>
</evidence>
<dbReference type="InterPro" id="IPR031322">
    <property type="entry name" value="Shikimate/glucono_kinase"/>
</dbReference>
<dbReference type="GO" id="GO:0005829">
    <property type="term" value="C:cytosol"/>
    <property type="evidence" value="ECO:0007669"/>
    <property type="project" value="TreeGrafter"/>
</dbReference>
<dbReference type="PANTHER" id="PTHR21087">
    <property type="entry name" value="SHIKIMATE KINASE"/>
    <property type="match status" value="1"/>
</dbReference>
<dbReference type="AlphaFoldDB" id="M2U550"/>
<evidence type="ECO:0000256" key="4">
    <source>
        <dbReference type="ARBA" id="ARBA00022605"/>
    </source>
</evidence>
<comment type="catalytic activity">
    <reaction evidence="10 11">
        <text>shikimate + ATP = 3-phosphoshikimate + ADP + H(+)</text>
        <dbReference type="Rhea" id="RHEA:13121"/>
        <dbReference type="ChEBI" id="CHEBI:15378"/>
        <dbReference type="ChEBI" id="CHEBI:30616"/>
        <dbReference type="ChEBI" id="CHEBI:36208"/>
        <dbReference type="ChEBI" id="CHEBI:145989"/>
        <dbReference type="ChEBI" id="CHEBI:456216"/>
        <dbReference type="EC" id="2.7.1.71"/>
    </reaction>
</comment>
<evidence type="ECO:0000313" key="12">
    <source>
        <dbReference type="EMBL" id="EMD83162.1"/>
    </source>
</evidence>
<feature type="binding site" evidence="11">
    <location>
        <position position="154"/>
    </location>
    <ligand>
        <name>substrate</name>
    </ligand>
</feature>
<comment type="caution">
    <text evidence="11">Lacks conserved residue(s) required for the propagation of feature annotation.</text>
</comment>
<evidence type="ECO:0000256" key="3">
    <source>
        <dbReference type="ARBA" id="ARBA00012154"/>
    </source>
</evidence>
<evidence type="ECO:0000313" key="13">
    <source>
        <dbReference type="Proteomes" id="UP000011717"/>
    </source>
</evidence>
<dbReference type="Gene3D" id="3.40.50.300">
    <property type="entry name" value="P-loop containing nucleotide triphosphate hydrolases"/>
    <property type="match status" value="1"/>
</dbReference>
<dbReference type="GO" id="GO:0008652">
    <property type="term" value="P:amino acid biosynthetic process"/>
    <property type="evidence" value="ECO:0007669"/>
    <property type="project" value="UniProtKB-KW"/>
</dbReference>
<keyword evidence="6 11" id="KW-0547">Nucleotide-binding</keyword>
<evidence type="ECO:0000256" key="7">
    <source>
        <dbReference type="ARBA" id="ARBA00022777"/>
    </source>
</evidence>
<feature type="binding site" evidence="11">
    <location>
        <position position="97"/>
    </location>
    <ligand>
        <name>substrate</name>
    </ligand>
</feature>
<dbReference type="GO" id="GO:0004765">
    <property type="term" value="F:shikimate kinase activity"/>
    <property type="evidence" value="ECO:0007669"/>
    <property type="project" value="UniProtKB-UniRule"/>
</dbReference>
<dbReference type="RefSeq" id="WP_008600666.1">
    <property type="nucleotide sequence ID" value="NZ_AMRV01000003.1"/>
</dbReference>
<evidence type="ECO:0000256" key="8">
    <source>
        <dbReference type="ARBA" id="ARBA00022840"/>
    </source>
</evidence>
<feature type="binding site" evidence="11">
    <location>
        <position position="51"/>
    </location>
    <ligand>
        <name>substrate</name>
    </ligand>
</feature>
<keyword evidence="5 11" id="KW-0808">Transferase</keyword>